<dbReference type="Pfam" id="PF20430">
    <property type="entry name" value="Eplus_motif"/>
    <property type="match status" value="1"/>
</dbReference>
<evidence type="ECO:0000256" key="1">
    <source>
        <dbReference type="ARBA" id="ARBA00006643"/>
    </source>
</evidence>
<reference evidence="5 6" key="1">
    <citation type="journal article" date="2021" name="Comput. Struct. Biotechnol. J.">
        <title>De novo genome assembly of the potent medicinal plant Rehmannia glutinosa using nanopore technology.</title>
        <authorList>
            <person name="Ma L."/>
            <person name="Dong C."/>
            <person name="Song C."/>
            <person name="Wang X."/>
            <person name="Zheng X."/>
            <person name="Niu Y."/>
            <person name="Chen S."/>
            <person name="Feng W."/>
        </authorList>
    </citation>
    <scope>NUCLEOTIDE SEQUENCE [LARGE SCALE GENOMIC DNA]</scope>
    <source>
        <strain evidence="5">DH-2019</strain>
    </source>
</reference>
<feature type="repeat" description="PPR" evidence="3">
    <location>
        <begin position="170"/>
        <end position="204"/>
    </location>
</feature>
<dbReference type="InterPro" id="IPR032867">
    <property type="entry name" value="DYW_dom"/>
</dbReference>
<dbReference type="Pfam" id="PF01535">
    <property type="entry name" value="PPR"/>
    <property type="match status" value="1"/>
</dbReference>
<dbReference type="InterPro" id="IPR002885">
    <property type="entry name" value="PPR_rpt"/>
</dbReference>
<dbReference type="InterPro" id="IPR011990">
    <property type="entry name" value="TPR-like_helical_dom_sf"/>
</dbReference>
<comment type="similarity">
    <text evidence="1">Belongs to the PPR family. PCMP-H subfamily.</text>
</comment>
<gene>
    <name evidence="5" type="ORF">DH2020_021540</name>
</gene>
<dbReference type="EMBL" id="JABTTQ020000012">
    <property type="protein sequence ID" value="KAK6144720.1"/>
    <property type="molecule type" value="Genomic_DNA"/>
</dbReference>
<feature type="repeat" description="PPR" evidence="3">
    <location>
        <begin position="38"/>
        <end position="68"/>
    </location>
</feature>
<organism evidence="5 6">
    <name type="scientific">Rehmannia glutinosa</name>
    <name type="common">Chinese foxglove</name>
    <dbReference type="NCBI Taxonomy" id="99300"/>
    <lineage>
        <taxon>Eukaryota</taxon>
        <taxon>Viridiplantae</taxon>
        <taxon>Streptophyta</taxon>
        <taxon>Embryophyta</taxon>
        <taxon>Tracheophyta</taxon>
        <taxon>Spermatophyta</taxon>
        <taxon>Magnoliopsida</taxon>
        <taxon>eudicotyledons</taxon>
        <taxon>Gunneridae</taxon>
        <taxon>Pentapetalae</taxon>
        <taxon>asterids</taxon>
        <taxon>lamiids</taxon>
        <taxon>Lamiales</taxon>
        <taxon>Orobanchaceae</taxon>
        <taxon>Rehmannieae</taxon>
        <taxon>Rehmannia</taxon>
    </lineage>
</organism>
<accession>A0ABR0WF14</accession>
<keyword evidence="2" id="KW-0677">Repeat</keyword>
<keyword evidence="6" id="KW-1185">Reference proteome</keyword>
<protein>
    <recommendedName>
        <fullName evidence="4">DYW domain-containing protein</fullName>
    </recommendedName>
</protein>
<dbReference type="PROSITE" id="PS51375">
    <property type="entry name" value="PPR"/>
    <property type="match status" value="3"/>
</dbReference>
<dbReference type="InterPro" id="IPR046849">
    <property type="entry name" value="E2_motif"/>
</dbReference>
<dbReference type="InterPro" id="IPR046960">
    <property type="entry name" value="PPR_At4g14850-like_plant"/>
</dbReference>
<feature type="domain" description="DYW" evidence="4">
    <location>
        <begin position="385"/>
        <end position="477"/>
    </location>
</feature>
<dbReference type="Gene3D" id="1.25.40.10">
    <property type="entry name" value="Tetratricopeptide repeat domain"/>
    <property type="match status" value="2"/>
</dbReference>
<dbReference type="Pfam" id="PF13041">
    <property type="entry name" value="PPR_2"/>
    <property type="match status" value="2"/>
</dbReference>
<comment type="caution">
    <text evidence="5">The sequence shown here is derived from an EMBL/GenBank/DDBJ whole genome shotgun (WGS) entry which is preliminary data.</text>
</comment>
<feature type="repeat" description="PPR" evidence="3">
    <location>
        <begin position="69"/>
        <end position="103"/>
    </location>
</feature>
<evidence type="ECO:0000259" key="4">
    <source>
        <dbReference type="Pfam" id="PF14432"/>
    </source>
</evidence>
<dbReference type="InterPro" id="IPR046848">
    <property type="entry name" value="E_motif"/>
</dbReference>
<evidence type="ECO:0000256" key="2">
    <source>
        <dbReference type="ARBA" id="ARBA00022737"/>
    </source>
</evidence>
<evidence type="ECO:0000313" key="5">
    <source>
        <dbReference type="EMBL" id="KAK6144720.1"/>
    </source>
</evidence>
<sequence>MPDSYTLVRALSACSQLRDLGAGDWIHKYVVDIGMGRNGFVNTSLVDMYAKCGSMEKARALFEEMPEKDIVTWGAIIQGYAANGLPKEALEIFQRMQKQSLRPDCYVIVGVLSACARLGALQLGESASSMMDRNEFLSNPVMGTALVDMYAKCGKMVVAWEVFTDMKEKDIIIFNAVISGLAMTGHVKAAFSCFGLVQKCGLKPDGNTFLGLLCGCTHAGLVDDGRCYFYAMSHLYCLDPTIEHYGSMVDLLARAGLLDEAHRTILSMPMKANAIVWGALLGGCRLHRDTQLAEHVLKQLIELEPWNSGNYVLLSNIYSANQKWDESENIRSLMNKKGIQKVRGYSWIEIDGVVHEFLVGDTAHPMSENIYAKLMELTKELRAAGYVPTTEFVLFDIEEEEKEHFLGCHSEKLALAFGLISTKSNVVIRIVKNLRVCGDCHTAFKLISKITCREIIVRDTNRFHHFMDGSCSCRDYW</sequence>
<evidence type="ECO:0000313" key="6">
    <source>
        <dbReference type="Proteomes" id="UP001318860"/>
    </source>
</evidence>
<evidence type="ECO:0000256" key="3">
    <source>
        <dbReference type="PROSITE-ProRule" id="PRU00708"/>
    </source>
</evidence>
<dbReference type="Proteomes" id="UP001318860">
    <property type="component" value="Unassembled WGS sequence"/>
</dbReference>
<dbReference type="NCBIfam" id="TIGR00756">
    <property type="entry name" value="PPR"/>
    <property type="match status" value="4"/>
</dbReference>
<dbReference type="Pfam" id="PF14432">
    <property type="entry name" value="DYW_deaminase"/>
    <property type="match status" value="1"/>
</dbReference>
<name>A0ABR0WF14_REHGL</name>
<proteinExistence type="inferred from homology"/>
<dbReference type="PANTHER" id="PTHR47926">
    <property type="entry name" value="PENTATRICOPEPTIDE REPEAT-CONTAINING PROTEIN"/>
    <property type="match status" value="1"/>
</dbReference>
<dbReference type="PANTHER" id="PTHR47926:SF446">
    <property type="entry name" value="PENTACOTRIPEPTIDE-REPEAT REGION OF PRORP DOMAIN-CONTAINING PROTEIN"/>
    <property type="match status" value="1"/>
</dbReference>
<dbReference type="Pfam" id="PF20431">
    <property type="entry name" value="E_motif"/>
    <property type="match status" value="1"/>
</dbReference>